<sequence length="147" mass="16730">MRKLPCCGSRRVNTSRRRSVEKRNVYGIKLTKGFSPHGEGLSINHDAWSIRVGDFKLIRFPHDVFIPRFIRGYKISNLCYAVDTNQFETSIEEMGSLLSKMDQVTLDFGPKINRGKMKIMTVDRPCNKSVAMIGSYDSRVIVNEAPS</sequence>
<reference evidence="1" key="1">
    <citation type="submission" date="2016-07" db="EMBL/GenBank/DDBJ databases">
        <authorList>
            <person name="Bretaudeau A."/>
        </authorList>
    </citation>
    <scope>NUCLEOTIDE SEQUENCE</scope>
    <source>
        <strain evidence="1">Rice</strain>
        <tissue evidence="1">Whole body</tissue>
    </source>
</reference>
<evidence type="ECO:0000313" key="1">
    <source>
        <dbReference type="EMBL" id="SOQ54152.1"/>
    </source>
</evidence>
<dbReference type="AlphaFoldDB" id="A0A2H1WMJ5"/>
<organism evidence="1">
    <name type="scientific">Spodoptera frugiperda</name>
    <name type="common">Fall armyworm</name>
    <dbReference type="NCBI Taxonomy" id="7108"/>
    <lineage>
        <taxon>Eukaryota</taxon>
        <taxon>Metazoa</taxon>
        <taxon>Ecdysozoa</taxon>
        <taxon>Arthropoda</taxon>
        <taxon>Hexapoda</taxon>
        <taxon>Insecta</taxon>
        <taxon>Pterygota</taxon>
        <taxon>Neoptera</taxon>
        <taxon>Endopterygota</taxon>
        <taxon>Lepidoptera</taxon>
        <taxon>Glossata</taxon>
        <taxon>Ditrysia</taxon>
        <taxon>Noctuoidea</taxon>
        <taxon>Noctuidae</taxon>
        <taxon>Amphipyrinae</taxon>
        <taxon>Spodoptera</taxon>
    </lineage>
</organism>
<proteinExistence type="predicted"/>
<protein>
    <submittedName>
        <fullName evidence="1">SFRICE_031708</fullName>
    </submittedName>
</protein>
<name>A0A2H1WMJ5_SPOFR</name>
<accession>A0A2H1WMJ5</accession>
<gene>
    <name evidence="1" type="ORF">SFRICE_031708</name>
</gene>
<dbReference type="EMBL" id="ODYU01009604">
    <property type="protein sequence ID" value="SOQ54152.1"/>
    <property type="molecule type" value="Genomic_DNA"/>
</dbReference>